<dbReference type="Gene3D" id="3.30.2020.30">
    <property type="match status" value="1"/>
</dbReference>
<dbReference type="Proteomes" id="UP000313359">
    <property type="component" value="Unassembled WGS sequence"/>
</dbReference>
<dbReference type="SUPFAM" id="SSF51197">
    <property type="entry name" value="Clavaminate synthase-like"/>
    <property type="match status" value="1"/>
</dbReference>
<dbReference type="Gene3D" id="3.60.130.10">
    <property type="entry name" value="Clavaminate synthase-like"/>
    <property type="match status" value="1"/>
</dbReference>
<dbReference type="EMBL" id="ML122265">
    <property type="protein sequence ID" value="RPD60578.1"/>
    <property type="molecule type" value="Genomic_DNA"/>
</dbReference>
<dbReference type="STRING" id="1328759.A0A5C2SBC9"/>
<feature type="domain" description="Gamma-butyrobetaine hydroxylase-like N-terminal" evidence="8">
    <location>
        <begin position="36"/>
        <end position="102"/>
    </location>
</feature>
<organism evidence="9 10">
    <name type="scientific">Lentinus tigrinus ALCF2SS1-6</name>
    <dbReference type="NCBI Taxonomy" id="1328759"/>
    <lineage>
        <taxon>Eukaryota</taxon>
        <taxon>Fungi</taxon>
        <taxon>Dikarya</taxon>
        <taxon>Basidiomycota</taxon>
        <taxon>Agaricomycotina</taxon>
        <taxon>Agaricomycetes</taxon>
        <taxon>Polyporales</taxon>
        <taxon>Polyporaceae</taxon>
        <taxon>Lentinus</taxon>
    </lineage>
</organism>
<feature type="domain" description="TauD/TfdA-like" evidence="7">
    <location>
        <begin position="148"/>
        <end position="387"/>
    </location>
</feature>
<dbReference type="Pfam" id="PF02668">
    <property type="entry name" value="TauD"/>
    <property type="match status" value="1"/>
</dbReference>
<keyword evidence="6" id="KW-0408">Iron</keyword>
<dbReference type="GO" id="GO:0005739">
    <property type="term" value="C:mitochondrion"/>
    <property type="evidence" value="ECO:0007669"/>
    <property type="project" value="TreeGrafter"/>
</dbReference>
<reference evidence="9" key="1">
    <citation type="journal article" date="2018" name="Genome Biol. Evol.">
        <title>Genomics and development of Lentinus tigrinus, a white-rot wood-decaying mushroom with dimorphic fruiting bodies.</title>
        <authorList>
            <person name="Wu B."/>
            <person name="Xu Z."/>
            <person name="Knudson A."/>
            <person name="Carlson A."/>
            <person name="Chen N."/>
            <person name="Kovaka S."/>
            <person name="LaButti K."/>
            <person name="Lipzen A."/>
            <person name="Pennachio C."/>
            <person name="Riley R."/>
            <person name="Schakwitz W."/>
            <person name="Umezawa K."/>
            <person name="Ohm R.A."/>
            <person name="Grigoriev I.V."/>
            <person name="Nagy L.G."/>
            <person name="Gibbons J."/>
            <person name="Hibbett D."/>
        </authorList>
    </citation>
    <scope>NUCLEOTIDE SEQUENCE [LARGE SCALE GENOMIC DNA]</scope>
    <source>
        <strain evidence="9">ALCF2SS1-6</strain>
    </source>
</reference>
<comment type="similarity">
    <text evidence="2">Belongs to the gamma-BBH/TMLD family.</text>
</comment>
<evidence type="ECO:0000256" key="4">
    <source>
        <dbReference type="ARBA" id="ARBA00022964"/>
    </source>
</evidence>
<dbReference type="AlphaFoldDB" id="A0A5C2SBC9"/>
<keyword evidence="3" id="KW-0479">Metal-binding</keyword>
<dbReference type="GO" id="GO:0016706">
    <property type="term" value="F:2-oxoglutarate-dependent dioxygenase activity"/>
    <property type="evidence" value="ECO:0007669"/>
    <property type="project" value="UniProtKB-ARBA"/>
</dbReference>
<dbReference type="InterPro" id="IPR003819">
    <property type="entry name" value="TauD/TfdA-like"/>
</dbReference>
<dbReference type="FunFam" id="3.30.2020.30:FF:000002">
    <property type="entry name" value="Putative gamma-butyrobetaine dioxygenase"/>
    <property type="match status" value="1"/>
</dbReference>
<evidence type="ECO:0000259" key="8">
    <source>
        <dbReference type="Pfam" id="PF06155"/>
    </source>
</evidence>
<evidence type="ECO:0000256" key="6">
    <source>
        <dbReference type="ARBA" id="ARBA00023004"/>
    </source>
</evidence>
<dbReference type="InterPro" id="IPR042098">
    <property type="entry name" value="TauD-like_sf"/>
</dbReference>
<evidence type="ECO:0000256" key="2">
    <source>
        <dbReference type="ARBA" id="ARBA00008654"/>
    </source>
</evidence>
<dbReference type="PANTHER" id="PTHR10696">
    <property type="entry name" value="GAMMA-BUTYROBETAINE HYDROXYLASE-RELATED"/>
    <property type="match status" value="1"/>
</dbReference>
<gene>
    <name evidence="9" type="ORF">L227DRAFT_575195</name>
</gene>
<dbReference type="CDD" id="cd00250">
    <property type="entry name" value="CAS_like"/>
    <property type="match status" value="1"/>
</dbReference>
<dbReference type="GO" id="GO:0046872">
    <property type="term" value="F:metal ion binding"/>
    <property type="evidence" value="ECO:0007669"/>
    <property type="project" value="UniProtKB-KW"/>
</dbReference>
<evidence type="ECO:0000313" key="9">
    <source>
        <dbReference type="EMBL" id="RPD60578.1"/>
    </source>
</evidence>
<dbReference type="Pfam" id="PF06155">
    <property type="entry name" value="GBBH-like_N"/>
    <property type="match status" value="1"/>
</dbReference>
<name>A0A5C2SBC9_9APHY</name>
<evidence type="ECO:0000259" key="7">
    <source>
        <dbReference type="Pfam" id="PF02668"/>
    </source>
</evidence>
<dbReference type="InterPro" id="IPR010376">
    <property type="entry name" value="GBBH-like_N"/>
</dbReference>
<evidence type="ECO:0000256" key="1">
    <source>
        <dbReference type="ARBA" id="ARBA00001954"/>
    </source>
</evidence>
<comment type="cofactor">
    <cofactor evidence="1">
        <name>Fe(2+)</name>
        <dbReference type="ChEBI" id="CHEBI:29033"/>
    </cofactor>
</comment>
<sequence>MLPFTRLSTRLGPLHRRFSCSAIWRDAQRALSYNGHNYPYVWLRDSCQCPSCLQPSTRQKLLRTSDISTSVVPKDDGVRFTQDGVTVAWASGHQSHYTYEFLDRYASAESLNAFHKDVSREEWSLDTLKKSKDLFLPYESLATPSGLLTAITQLTRYGLLFVTSVPNHKTSNEECELRQLGECFGELRRTFYGETWDVKNIRNSRNIAYTNVDLGLHMDLLYFQHPPRYQILHCLRNRVEGGTSIFVDAAHVASKLREEDPEAFQTLASTPVGFHYINDGHHLHYSHPTIQLSRFPSPSGQHEVEFINYSPPFQAPLPVDTPDSFYSALTKFAKMLEEPAAQFQYLLREGDAVLFDNRRVLHSRTAFTEREAESNEEETNRWLKGCYLEADAVLDRGRVLRTQLEKA</sequence>
<dbReference type="GO" id="GO:0045329">
    <property type="term" value="P:carnitine biosynthetic process"/>
    <property type="evidence" value="ECO:0007669"/>
    <property type="project" value="TreeGrafter"/>
</dbReference>
<keyword evidence="4" id="KW-0223">Dioxygenase</keyword>
<proteinExistence type="inferred from homology"/>
<keyword evidence="10" id="KW-1185">Reference proteome</keyword>
<evidence type="ECO:0000313" key="10">
    <source>
        <dbReference type="Proteomes" id="UP000313359"/>
    </source>
</evidence>
<accession>A0A5C2SBC9</accession>
<evidence type="ECO:0000256" key="5">
    <source>
        <dbReference type="ARBA" id="ARBA00023002"/>
    </source>
</evidence>
<dbReference type="InterPro" id="IPR050411">
    <property type="entry name" value="AlphaKG_dependent_hydroxylases"/>
</dbReference>
<keyword evidence="5" id="KW-0560">Oxidoreductase</keyword>
<dbReference type="InterPro" id="IPR038492">
    <property type="entry name" value="GBBH-like_N_sf"/>
</dbReference>
<evidence type="ECO:0000256" key="3">
    <source>
        <dbReference type="ARBA" id="ARBA00022723"/>
    </source>
</evidence>
<dbReference type="PANTHER" id="PTHR10696:SF25">
    <property type="entry name" value="OXIDOREDUCTASE AIM17-RELATED"/>
    <property type="match status" value="1"/>
</dbReference>
<protein>
    <submittedName>
        <fullName evidence="9">Clavaminate synthase-like protein</fullName>
    </submittedName>
</protein>
<dbReference type="OrthoDB" id="406634at2759"/>